<accession>A0ABW0PC57</accession>
<evidence type="ECO:0000313" key="1">
    <source>
        <dbReference type="EMBL" id="MFC5509958.1"/>
    </source>
</evidence>
<evidence type="ECO:0008006" key="3">
    <source>
        <dbReference type="Google" id="ProtNLM"/>
    </source>
</evidence>
<keyword evidence="2" id="KW-1185">Reference proteome</keyword>
<dbReference type="Proteomes" id="UP001596031">
    <property type="component" value="Unassembled WGS sequence"/>
</dbReference>
<proteinExistence type="predicted"/>
<dbReference type="EMBL" id="JBHSMS010000006">
    <property type="protein sequence ID" value="MFC5509958.1"/>
    <property type="molecule type" value="Genomic_DNA"/>
</dbReference>
<protein>
    <recommendedName>
        <fullName evidence="3">Glycosyl transferase family 1</fullName>
    </recommendedName>
</protein>
<organism evidence="1 2">
    <name type="scientific">Massilia jejuensis</name>
    <dbReference type="NCBI Taxonomy" id="648894"/>
    <lineage>
        <taxon>Bacteria</taxon>
        <taxon>Pseudomonadati</taxon>
        <taxon>Pseudomonadota</taxon>
        <taxon>Betaproteobacteria</taxon>
        <taxon>Burkholderiales</taxon>
        <taxon>Oxalobacteraceae</taxon>
        <taxon>Telluria group</taxon>
        <taxon>Massilia</taxon>
    </lineage>
</organism>
<name>A0ABW0PC57_9BURK</name>
<evidence type="ECO:0000313" key="2">
    <source>
        <dbReference type="Proteomes" id="UP001596031"/>
    </source>
</evidence>
<dbReference type="RefSeq" id="WP_379716591.1">
    <property type="nucleotide sequence ID" value="NZ_JBHSMS010000006.1"/>
</dbReference>
<gene>
    <name evidence="1" type="ORF">ACFPOU_02310</name>
</gene>
<comment type="caution">
    <text evidence="1">The sequence shown here is derived from an EMBL/GenBank/DDBJ whole genome shotgun (WGS) entry which is preliminary data.</text>
</comment>
<sequence length="376" mass="42795">MKQAFERMGRKTHIVHLEDSLMDELAAFHNKGIDFVILWQGVGLQIGATDEDPTTVWDHLKVPVLCYHGDHPVHMPIHHKAMSPLVQHIYGTASFAMFANTHFPRESGATFFPTPVWFTDGVKGRFEGDFFVFPKNIDDLDATLNGWRAASQRRIAGFLLDAADAIIGEFRNGNRTNHHDIIDGMLNPEAMAALCEDLDNSAFTVRVHIHMVLDKIYRNMVAEHVVNDLKDVPLKIYGRGWERFQRRQNPNHEFLSFDAMSDNAFQFASRYGIIDAAPTHDALHDRTLRAMSNRSGFLMGSNWSYETFLGGDYSDLFFDGAPGALRARAERVMQSPDAHRAQCADFARHYQSHFSLFSFVKYLEEMSDMVRARARA</sequence>
<reference evidence="2" key="1">
    <citation type="journal article" date="2019" name="Int. J. Syst. Evol. Microbiol.">
        <title>The Global Catalogue of Microorganisms (GCM) 10K type strain sequencing project: providing services to taxonomists for standard genome sequencing and annotation.</title>
        <authorList>
            <consortium name="The Broad Institute Genomics Platform"/>
            <consortium name="The Broad Institute Genome Sequencing Center for Infectious Disease"/>
            <person name="Wu L."/>
            <person name="Ma J."/>
        </authorList>
    </citation>
    <scope>NUCLEOTIDE SEQUENCE [LARGE SCALE GENOMIC DNA]</scope>
    <source>
        <strain evidence="2">CCUG 38813</strain>
    </source>
</reference>